<dbReference type="OrthoDB" id="2859658at2759"/>
<evidence type="ECO:0000256" key="2">
    <source>
        <dbReference type="ARBA" id="ARBA00022617"/>
    </source>
</evidence>
<keyword evidence="4" id="KW-0560">Oxidoreductase</keyword>
<dbReference type="PRINTS" id="PR00458">
    <property type="entry name" value="PEROXIDASE"/>
</dbReference>
<accession>A0A835YUS3</accession>
<dbReference type="SUPFAM" id="SSF48113">
    <property type="entry name" value="Heme-dependent peroxidases"/>
    <property type="match status" value="1"/>
</dbReference>
<dbReference type="PANTHER" id="PTHR31356:SF66">
    <property type="entry name" value="CATALASE-PEROXIDASE"/>
    <property type="match status" value="1"/>
</dbReference>
<dbReference type="InterPro" id="IPR019794">
    <property type="entry name" value="Peroxidases_AS"/>
</dbReference>
<proteinExistence type="inferred from homology"/>
<gene>
    <name evidence="9" type="ORF">JKP88DRAFT_270775</name>
</gene>
<dbReference type="Gene3D" id="1.10.520.10">
    <property type="match status" value="1"/>
</dbReference>
<dbReference type="Gene3D" id="1.10.420.10">
    <property type="entry name" value="Peroxidase, domain 2"/>
    <property type="match status" value="1"/>
</dbReference>
<feature type="region of interest" description="Disordered" evidence="7">
    <location>
        <begin position="177"/>
        <end position="210"/>
    </location>
</feature>
<dbReference type="InterPro" id="IPR002016">
    <property type="entry name" value="Haem_peroxidase"/>
</dbReference>
<protein>
    <submittedName>
        <fullName evidence="9">Heme peroxidase</fullName>
    </submittedName>
</protein>
<evidence type="ECO:0000259" key="8">
    <source>
        <dbReference type="PROSITE" id="PS50873"/>
    </source>
</evidence>
<sequence>MKLKAKRKEYLDLREEIKTLLDKTNSAPLLVRLAWHDSGTYDKSIRIEEWPKCGGANGSIRFVPEINHKANSGLVHGLELLKPLKDKHPSISWADLIQMASATAIEQAGGPKIDMRYGRKDVSSAAECAPEGNLPAGAKPWPNNAASAAEHLRAVFERMGFNDQEIVALSGAHTLGRANPERSGLGKDSTKYTDGTSIVRPDGKPGSGRIGGQSWTKQWLKFDNSYFQDVTGDDDDLLKLDTDRALFADERLKVHANEYRESATDFFRDYAMAHKKLSELGSKFEPAGGIDIDQVDWCLECPIQ</sequence>
<feature type="domain" description="Plant heme peroxidase family profile" evidence="8">
    <location>
        <begin position="27"/>
        <end position="290"/>
    </location>
</feature>
<comment type="caution">
    <text evidence="9">The sequence shown here is derived from an EMBL/GenBank/DDBJ whole genome shotgun (WGS) entry which is preliminary data.</text>
</comment>
<keyword evidence="2" id="KW-0349">Heme</keyword>
<dbReference type="GO" id="GO:0034599">
    <property type="term" value="P:cellular response to oxidative stress"/>
    <property type="evidence" value="ECO:0007669"/>
    <property type="project" value="InterPro"/>
</dbReference>
<keyword evidence="10" id="KW-1185">Reference proteome</keyword>
<comment type="similarity">
    <text evidence="6">Belongs to the peroxidase family.</text>
</comment>
<dbReference type="InterPro" id="IPR010255">
    <property type="entry name" value="Haem_peroxidase_sf"/>
</dbReference>
<dbReference type="PROSITE" id="PS00435">
    <property type="entry name" value="PEROXIDASE_1"/>
    <property type="match status" value="1"/>
</dbReference>
<keyword evidence="3" id="KW-0479">Metal-binding</keyword>
<dbReference type="GO" id="GO:0000302">
    <property type="term" value="P:response to reactive oxygen species"/>
    <property type="evidence" value="ECO:0007669"/>
    <property type="project" value="TreeGrafter"/>
</dbReference>
<dbReference type="GO" id="GO:0020037">
    <property type="term" value="F:heme binding"/>
    <property type="evidence" value="ECO:0007669"/>
    <property type="project" value="InterPro"/>
</dbReference>
<evidence type="ECO:0000256" key="4">
    <source>
        <dbReference type="ARBA" id="ARBA00023002"/>
    </source>
</evidence>
<dbReference type="PROSITE" id="PS00436">
    <property type="entry name" value="PEROXIDASE_2"/>
    <property type="match status" value="1"/>
</dbReference>
<evidence type="ECO:0000256" key="1">
    <source>
        <dbReference type="ARBA" id="ARBA00022559"/>
    </source>
</evidence>
<dbReference type="InterPro" id="IPR044831">
    <property type="entry name" value="Ccp1-like"/>
</dbReference>
<evidence type="ECO:0000256" key="3">
    <source>
        <dbReference type="ARBA" id="ARBA00022723"/>
    </source>
</evidence>
<evidence type="ECO:0000256" key="5">
    <source>
        <dbReference type="ARBA" id="ARBA00023004"/>
    </source>
</evidence>
<evidence type="ECO:0000313" key="9">
    <source>
        <dbReference type="EMBL" id="KAG5176943.1"/>
    </source>
</evidence>
<evidence type="ECO:0000313" key="10">
    <source>
        <dbReference type="Proteomes" id="UP000664859"/>
    </source>
</evidence>
<evidence type="ECO:0000256" key="6">
    <source>
        <dbReference type="RuleBase" id="RU004241"/>
    </source>
</evidence>
<dbReference type="PANTHER" id="PTHR31356">
    <property type="entry name" value="THYLAKOID LUMENAL 29 KDA PROTEIN, CHLOROPLASTIC-RELATED"/>
    <property type="match status" value="1"/>
</dbReference>
<dbReference type="PROSITE" id="PS50873">
    <property type="entry name" value="PEROXIDASE_4"/>
    <property type="match status" value="1"/>
</dbReference>
<dbReference type="AlphaFoldDB" id="A0A835YUS3"/>
<dbReference type="GO" id="GO:0004601">
    <property type="term" value="F:peroxidase activity"/>
    <property type="evidence" value="ECO:0007669"/>
    <property type="project" value="UniProtKB-KW"/>
</dbReference>
<dbReference type="EMBL" id="JAFCMP010000531">
    <property type="protein sequence ID" value="KAG5176943.1"/>
    <property type="molecule type" value="Genomic_DNA"/>
</dbReference>
<keyword evidence="5" id="KW-0408">Iron</keyword>
<evidence type="ECO:0000256" key="7">
    <source>
        <dbReference type="SAM" id="MobiDB-lite"/>
    </source>
</evidence>
<dbReference type="Proteomes" id="UP000664859">
    <property type="component" value="Unassembled WGS sequence"/>
</dbReference>
<dbReference type="FunFam" id="1.10.520.10:FF:000007">
    <property type="entry name" value="L-ascorbate peroxidase S chloroplastic/mitochondrial"/>
    <property type="match status" value="1"/>
</dbReference>
<dbReference type="GO" id="GO:0046872">
    <property type="term" value="F:metal ion binding"/>
    <property type="evidence" value="ECO:0007669"/>
    <property type="project" value="UniProtKB-KW"/>
</dbReference>
<dbReference type="GO" id="GO:0042744">
    <property type="term" value="P:hydrogen peroxide catabolic process"/>
    <property type="evidence" value="ECO:0007669"/>
    <property type="project" value="TreeGrafter"/>
</dbReference>
<organism evidence="9 10">
    <name type="scientific">Tribonema minus</name>
    <dbReference type="NCBI Taxonomy" id="303371"/>
    <lineage>
        <taxon>Eukaryota</taxon>
        <taxon>Sar</taxon>
        <taxon>Stramenopiles</taxon>
        <taxon>Ochrophyta</taxon>
        <taxon>PX clade</taxon>
        <taxon>Xanthophyceae</taxon>
        <taxon>Tribonematales</taxon>
        <taxon>Tribonemataceae</taxon>
        <taxon>Tribonema</taxon>
    </lineage>
</organism>
<keyword evidence="1 9" id="KW-0575">Peroxidase</keyword>
<dbReference type="Pfam" id="PF00141">
    <property type="entry name" value="peroxidase"/>
    <property type="match status" value="1"/>
</dbReference>
<reference evidence="9" key="1">
    <citation type="submission" date="2021-02" db="EMBL/GenBank/DDBJ databases">
        <title>First Annotated Genome of the Yellow-green Alga Tribonema minus.</title>
        <authorList>
            <person name="Mahan K.M."/>
        </authorList>
    </citation>
    <scope>NUCLEOTIDE SEQUENCE</scope>
    <source>
        <strain evidence="9">UTEX B ZZ1240</strain>
    </source>
</reference>
<dbReference type="InterPro" id="IPR019793">
    <property type="entry name" value="Peroxidases_heam-ligand_BS"/>
</dbReference>
<name>A0A835YUS3_9STRA</name>